<gene>
    <name evidence="2" type="ORF">C8D76_10439</name>
</gene>
<feature type="coiled-coil region" evidence="1">
    <location>
        <begin position="13"/>
        <end position="40"/>
    </location>
</feature>
<evidence type="ECO:0000313" key="2">
    <source>
        <dbReference type="EMBL" id="PVX39838.1"/>
    </source>
</evidence>
<organism evidence="2 3">
    <name type="scientific">Alitibacter langaaensis DSM 22999</name>
    <dbReference type="NCBI Taxonomy" id="1122935"/>
    <lineage>
        <taxon>Bacteria</taxon>
        <taxon>Pseudomonadati</taxon>
        <taxon>Pseudomonadota</taxon>
        <taxon>Gammaproteobacteria</taxon>
        <taxon>Pasteurellales</taxon>
        <taxon>Pasteurellaceae</taxon>
        <taxon>Alitibacter</taxon>
    </lineage>
</organism>
<comment type="caution">
    <text evidence="2">The sequence shown here is derived from an EMBL/GenBank/DDBJ whole genome shotgun (WGS) entry which is preliminary data.</text>
</comment>
<reference evidence="2 3" key="1">
    <citation type="submission" date="2018-05" db="EMBL/GenBank/DDBJ databases">
        <title>Genomic Encyclopedia of Type Strains, Phase IV (KMG-IV): sequencing the most valuable type-strain genomes for metagenomic binning, comparative biology and taxonomic classification.</title>
        <authorList>
            <person name="Goeker M."/>
        </authorList>
    </citation>
    <scope>NUCLEOTIDE SEQUENCE [LARGE SCALE GENOMIC DNA]</scope>
    <source>
        <strain evidence="2 3">DSM 22999</strain>
    </source>
</reference>
<accession>A0A2U0T8E7</accession>
<keyword evidence="3" id="KW-1185">Reference proteome</keyword>
<evidence type="ECO:0000313" key="3">
    <source>
        <dbReference type="Proteomes" id="UP000245909"/>
    </source>
</evidence>
<proteinExistence type="predicted"/>
<protein>
    <submittedName>
        <fullName evidence="2">Uncharacterized protein</fullName>
    </submittedName>
</protein>
<keyword evidence="1" id="KW-0175">Coiled coil</keyword>
<sequence>MSKAKEKRRAICYDYLSDEIEALNRQNVELKAQLSENKKIIYALKQTIVYLESKQNLFGLESPTVDILYDNIMYPFKRNYMQLLGEVLRENQTRWLTIDFILDKMLEKDGVKVRLDFPHHSFHTRLYYALRKLHQRGLVFREGDDDVPESVLNQLVEDDWKKTNESRWLINMGAYKVTMDA</sequence>
<evidence type="ECO:0000256" key="1">
    <source>
        <dbReference type="SAM" id="Coils"/>
    </source>
</evidence>
<name>A0A2U0T8E7_9PAST</name>
<dbReference type="AlphaFoldDB" id="A0A2U0T8E7"/>
<dbReference type="RefSeq" id="WP_116631551.1">
    <property type="nucleotide sequence ID" value="NZ_QENU01000004.1"/>
</dbReference>
<dbReference type="EMBL" id="QENU01000004">
    <property type="protein sequence ID" value="PVX39838.1"/>
    <property type="molecule type" value="Genomic_DNA"/>
</dbReference>
<dbReference type="Proteomes" id="UP000245909">
    <property type="component" value="Unassembled WGS sequence"/>
</dbReference>
<dbReference type="OrthoDB" id="5681328at2"/>